<feature type="domain" description="ABC transporter" evidence="11">
    <location>
        <begin position="593"/>
        <end position="821"/>
    </location>
</feature>
<comment type="similarity">
    <text evidence="2">Belongs to the ABC transporter superfamily. ABCA family.</text>
</comment>
<evidence type="ECO:0000256" key="6">
    <source>
        <dbReference type="ARBA" id="ARBA00022840"/>
    </source>
</evidence>
<gene>
    <name evidence="12" type="ORF">DFA_03790</name>
</gene>
<dbReference type="EMBL" id="GL883018">
    <property type="protein sequence ID" value="EGG18296.1"/>
    <property type="molecule type" value="Genomic_DNA"/>
</dbReference>
<dbReference type="GO" id="GO:0005524">
    <property type="term" value="F:ATP binding"/>
    <property type="evidence" value="ECO:0007669"/>
    <property type="project" value="UniProtKB-KW"/>
</dbReference>
<comment type="subcellular location">
    <subcellularLocation>
        <location evidence="1">Membrane</location>
        <topology evidence="1">Multi-pass membrane protein</topology>
    </subcellularLocation>
</comment>
<dbReference type="OMA" id="WQIQNTS"/>
<evidence type="ECO:0000259" key="11">
    <source>
        <dbReference type="PROSITE" id="PS50893"/>
    </source>
</evidence>
<dbReference type="InterPro" id="IPR013525">
    <property type="entry name" value="ABC2_TM"/>
</dbReference>
<dbReference type="InterPro" id="IPR017871">
    <property type="entry name" value="ABC_transporter-like_CS"/>
</dbReference>
<sequence>MASFLKKESILSSNKHTTTVVVHRDRDTTKKRQRFNNNNNNNRREMVDQHTIPLFNNGERSSSSSSPSVTQKASVFQQFKILMYKQLLLLAKNKVNTFLRLTFPFWVMLICLITAKSINQSAINAQTNSTFTPTNMFIDYQTRCDYTMMYSFTSENGSIVAADTDMLNLIAELLNLDAGVDFAPIPEPYQLPTSMASLVRYQQGNQGHQTTGFALVYFTFTNETSIRYAMTYYVNDQDVKNGFVFMNFNNDYYNTIETQYSYSIRLAIEKVLLSKLTNGQGSLGTVQTVKPPSALSNMNDDYAPVPIFATFTPVFLWFVEEKERKIRSYLRLFGVHDTLYLASWFFDGLFATFINTVLVLFIGNVSKSVYFFAYGNSSAIFITLMTYGISLTALAILLSSLLSRTKAAVIIAVLIFLICLSATIVLATMGSVFYGIYSKKIKVYAWLLLWLVLTPLGITKILGDISTGILGSDIFSGYNGVSKLSYYSWDDFVGNLPYESDRHITTTYASVSYMFITLVIYLVLAWYFDKIIPDDFGGRKSPLFLFQANYWFPNSRPYPIREYQLRGSVQSHDPDVLNEANCVNMSNVDHHALIVRNVTKQYGSKLAVNNLSISAERGKIVALLGHNGAGKTTLINMVSGQTTMNRGDVFIQGYDVATQMDHIRSSMGICPQFDVYWPDFSARQHLYIMTLVKETRSNINHDVDEILKSVRLSSVADNPVGSYSGGMRRRLSVAMAIIGNPQVVILDEPTTGIDPANRRYIWRLIKSIKNDKLILLTSHAMEECDQLGDKIMIMDHGRLVTVGTSLHLKNKHGSGYKLHLVSSDPENTQHTVREKLPTAKLIRINSNNIIYSVPSMEALTHFLRYLTAQKDPHITDWQIQNTSLEDVFLTLVGEEDQKKNK</sequence>
<dbReference type="PROSITE" id="PS50893">
    <property type="entry name" value="ABC_TRANSPORTER_2"/>
    <property type="match status" value="1"/>
</dbReference>
<evidence type="ECO:0000256" key="2">
    <source>
        <dbReference type="ARBA" id="ARBA00008869"/>
    </source>
</evidence>
<dbReference type="Pfam" id="PF00005">
    <property type="entry name" value="ABC_tran"/>
    <property type="match status" value="1"/>
</dbReference>
<organism evidence="12 13">
    <name type="scientific">Cavenderia fasciculata</name>
    <name type="common">Slime mold</name>
    <name type="synonym">Dictyostelium fasciculatum</name>
    <dbReference type="NCBI Taxonomy" id="261658"/>
    <lineage>
        <taxon>Eukaryota</taxon>
        <taxon>Amoebozoa</taxon>
        <taxon>Evosea</taxon>
        <taxon>Eumycetozoa</taxon>
        <taxon>Dictyostelia</taxon>
        <taxon>Acytosteliales</taxon>
        <taxon>Cavenderiaceae</taxon>
        <taxon>Cavenderia</taxon>
    </lineage>
</organism>
<feature type="transmembrane region" description="Helical" evidence="10">
    <location>
        <begin position="369"/>
        <end position="397"/>
    </location>
</feature>
<dbReference type="SUPFAM" id="SSF52540">
    <property type="entry name" value="P-loop containing nucleoside triphosphate hydrolases"/>
    <property type="match status" value="1"/>
</dbReference>
<dbReference type="SMART" id="SM00382">
    <property type="entry name" value="AAA"/>
    <property type="match status" value="1"/>
</dbReference>
<feature type="transmembrane region" description="Helical" evidence="10">
    <location>
        <begin position="443"/>
        <end position="462"/>
    </location>
</feature>
<keyword evidence="13" id="KW-1185">Reference proteome</keyword>
<keyword evidence="6" id="KW-0067">ATP-binding</keyword>
<dbReference type="InterPro" id="IPR026082">
    <property type="entry name" value="ABCA"/>
</dbReference>
<evidence type="ECO:0000256" key="1">
    <source>
        <dbReference type="ARBA" id="ARBA00004141"/>
    </source>
</evidence>
<keyword evidence="7 10" id="KW-1133">Transmembrane helix</keyword>
<keyword evidence="8 10" id="KW-0472">Membrane</keyword>
<dbReference type="GO" id="GO:0016020">
    <property type="term" value="C:membrane"/>
    <property type="evidence" value="ECO:0007669"/>
    <property type="project" value="UniProtKB-SubCell"/>
</dbReference>
<dbReference type="GO" id="GO:0030587">
    <property type="term" value="P:sorocarp development"/>
    <property type="evidence" value="ECO:0007669"/>
    <property type="project" value="UniProtKB-ARBA"/>
</dbReference>
<dbReference type="InterPro" id="IPR003439">
    <property type="entry name" value="ABC_transporter-like_ATP-bd"/>
</dbReference>
<accession>F4Q0E5</accession>
<feature type="transmembrane region" description="Helical" evidence="10">
    <location>
        <begin position="302"/>
        <end position="319"/>
    </location>
</feature>
<dbReference type="Gene3D" id="3.40.50.300">
    <property type="entry name" value="P-loop containing nucleotide triphosphate hydrolases"/>
    <property type="match status" value="1"/>
</dbReference>
<feature type="region of interest" description="Disordered" evidence="9">
    <location>
        <begin position="16"/>
        <end position="48"/>
    </location>
</feature>
<feature type="transmembrane region" description="Helical" evidence="10">
    <location>
        <begin position="339"/>
        <end position="363"/>
    </location>
</feature>
<feature type="transmembrane region" description="Helical" evidence="10">
    <location>
        <begin position="409"/>
        <end position="437"/>
    </location>
</feature>
<evidence type="ECO:0000256" key="3">
    <source>
        <dbReference type="ARBA" id="ARBA00022448"/>
    </source>
</evidence>
<dbReference type="FunFam" id="3.40.50.300:FF:000335">
    <property type="entry name" value="ATP binding cassette subfamily A member 5"/>
    <property type="match status" value="1"/>
</dbReference>
<keyword evidence="4 10" id="KW-0812">Transmembrane</keyword>
<evidence type="ECO:0000313" key="13">
    <source>
        <dbReference type="Proteomes" id="UP000007797"/>
    </source>
</evidence>
<dbReference type="InterPro" id="IPR003593">
    <property type="entry name" value="AAA+_ATPase"/>
</dbReference>
<dbReference type="GO" id="GO:0016887">
    <property type="term" value="F:ATP hydrolysis activity"/>
    <property type="evidence" value="ECO:0007669"/>
    <property type="project" value="InterPro"/>
</dbReference>
<keyword evidence="5" id="KW-0547">Nucleotide-binding</keyword>
<evidence type="ECO:0000256" key="8">
    <source>
        <dbReference type="ARBA" id="ARBA00023136"/>
    </source>
</evidence>
<keyword evidence="3" id="KW-0813">Transport</keyword>
<proteinExistence type="inferred from homology"/>
<dbReference type="GeneID" id="14870427"/>
<dbReference type="OrthoDB" id="17471at2759"/>
<dbReference type="RefSeq" id="XP_004357119.1">
    <property type="nucleotide sequence ID" value="XM_004357064.1"/>
</dbReference>
<dbReference type="CDD" id="cd03263">
    <property type="entry name" value="ABC_subfamily_A"/>
    <property type="match status" value="1"/>
</dbReference>
<evidence type="ECO:0000256" key="4">
    <source>
        <dbReference type="ARBA" id="ARBA00022692"/>
    </source>
</evidence>
<evidence type="ECO:0000256" key="10">
    <source>
        <dbReference type="SAM" id="Phobius"/>
    </source>
</evidence>
<evidence type="ECO:0000313" key="12">
    <source>
        <dbReference type="EMBL" id="EGG18296.1"/>
    </source>
</evidence>
<evidence type="ECO:0000256" key="7">
    <source>
        <dbReference type="ARBA" id="ARBA00022989"/>
    </source>
</evidence>
<dbReference type="PANTHER" id="PTHR19229">
    <property type="entry name" value="ATP-BINDING CASSETTE TRANSPORTER SUBFAMILY A ABCA"/>
    <property type="match status" value="1"/>
</dbReference>
<dbReference type="InterPro" id="IPR027417">
    <property type="entry name" value="P-loop_NTPase"/>
</dbReference>
<dbReference type="AlphaFoldDB" id="F4Q0E5"/>
<dbReference type="Pfam" id="PF12698">
    <property type="entry name" value="ABC2_membrane_3"/>
    <property type="match status" value="1"/>
</dbReference>
<evidence type="ECO:0000256" key="5">
    <source>
        <dbReference type="ARBA" id="ARBA00022741"/>
    </source>
</evidence>
<reference evidence="13" key="1">
    <citation type="journal article" date="2011" name="Genome Res.">
        <title>Phylogeny-wide analysis of social amoeba genomes highlights ancient origins for complex intercellular communication.</title>
        <authorList>
            <person name="Heidel A.J."/>
            <person name="Lawal H.M."/>
            <person name="Felder M."/>
            <person name="Schilde C."/>
            <person name="Helps N.R."/>
            <person name="Tunggal B."/>
            <person name="Rivero F."/>
            <person name="John U."/>
            <person name="Schleicher M."/>
            <person name="Eichinger L."/>
            <person name="Platzer M."/>
            <person name="Noegel A.A."/>
            <person name="Schaap P."/>
            <person name="Gloeckner G."/>
        </authorList>
    </citation>
    <scope>NUCLEOTIDE SEQUENCE [LARGE SCALE GENOMIC DNA]</scope>
    <source>
        <strain evidence="13">SH3</strain>
    </source>
</reference>
<dbReference type="GO" id="GO:0140359">
    <property type="term" value="F:ABC-type transporter activity"/>
    <property type="evidence" value="ECO:0007669"/>
    <property type="project" value="InterPro"/>
</dbReference>
<name>F4Q0E5_CACFS</name>
<dbReference type="KEGG" id="dfa:DFA_03790"/>
<dbReference type="PROSITE" id="PS00211">
    <property type="entry name" value="ABC_TRANSPORTER_1"/>
    <property type="match status" value="1"/>
</dbReference>
<feature type="transmembrane region" description="Helical" evidence="10">
    <location>
        <begin position="508"/>
        <end position="528"/>
    </location>
</feature>
<protein>
    <submittedName>
        <fullName evidence="12">ABC transporter A family protein</fullName>
    </submittedName>
</protein>
<dbReference type="Proteomes" id="UP000007797">
    <property type="component" value="Unassembled WGS sequence"/>
</dbReference>
<evidence type="ECO:0000256" key="9">
    <source>
        <dbReference type="SAM" id="MobiDB-lite"/>
    </source>
</evidence>